<dbReference type="Pfam" id="PF10082">
    <property type="entry name" value="BBP2_2"/>
    <property type="match status" value="1"/>
</dbReference>
<feature type="chain" id="PRO_5015707258" description="Outer membrane beta-barrel protein" evidence="1">
    <location>
        <begin position="47"/>
        <end position="476"/>
    </location>
</feature>
<comment type="caution">
    <text evidence="2">The sequence shown here is derived from an EMBL/GenBank/DDBJ whole genome shotgun (WGS) entry which is preliminary data.</text>
</comment>
<evidence type="ECO:0000313" key="3">
    <source>
        <dbReference type="Proteomes" id="UP000245137"/>
    </source>
</evidence>
<evidence type="ECO:0000256" key="1">
    <source>
        <dbReference type="SAM" id="SignalP"/>
    </source>
</evidence>
<keyword evidence="1" id="KW-0732">Signal</keyword>
<keyword evidence="3" id="KW-1185">Reference proteome</keyword>
<dbReference type="EMBL" id="PUIV01000001">
    <property type="protein sequence ID" value="PWB95621.1"/>
    <property type="molecule type" value="Genomic_DNA"/>
</dbReference>
<dbReference type="SUPFAM" id="SSF56935">
    <property type="entry name" value="Porins"/>
    <property type="match status" value="1"/>
</dbReference>
<name>A0A2U1SVH0_METSR</name>
<organism evidence="2 3">
    <name type="scientific">Methylosinus sporium</name>
    <dbReference type="NCBI Taxonomy" id="428"/>
    <lineage>
        <taxon>Bacteria</taxon>
        <taxon>Pseudomonadati</taxon>
        <taxon>Pseudomonadota</taxon>
        <taxon>Alphaproteobacteria</taxon>
        <taxon>Hyphomicrobiales</taxon>
        <taxon>Methylocystaceae</taxon>
        <taxon>Methylosinus</taxon>
    </lineage>
</organism>
<evidence type="ECO:0008006" key="4">
    <source>
        <dbReference type="Google" id="ProtNLM"/>
    </source>
</evidence>
<reference evidence="2 3" key="1">
    <citation type="journal article" date="2018" name="Appl. Microbiol. Biotechnol.">
        <title>Co-cultivation of the strictly anaerobic methanogen Methanosarcina barkeri with aerobic methanotrophs in an oxygen-limited membrane bioreactor.</title>
        <authorList>
            <person name="In 't Zandt M.H."/>
            <person name="van den Bosch T.J.M."/>
            <person name="Rijkers R."/>
            <person name="van Kessel M.A.H.J."/>
            <person name="Jetten M.S.M."/>
            <person name="Welte C.U."/>
        </authorList>
    </citation>
    <scope>NUCLEOTIDE SEQUENCE [LARGE SCALE GENOMIC DNA]</scope>
    <source>
        <strain evidence="2 3">DSM 17706</strain>
    </source>
</reference>
<feature type="signal peptide" evidence="1">
    <location>
        <begin position="1"/>
        <end position="46"/>
    </location>
</feature>
<dbReference type="AlphaFoldDB" id="A0A2U1SVH0"/>
<gene>
    <name evidence="2" type="ORF">C5689_00415</name>
</gene>
<sequence>MARRGRRPFAFRFSRGRLSQVIMPRLSRPKFLAILIGAASASMALALDRSAAADEAVATVGGASGPDPEQGIPIAGWMFYPNFFAGAVFNDNIYATPIDRKSAWGVRLRPAVQGSLDNGLHSTALLLSADAQIYPGSGALAGYASPTNVTASAGARHLWKPFPDLTVQVTGSYTRQNGLFGSSFGLFSSAVIPNASTISSQQQYANQFNGSISVQKSFGHWFLGGATGINYIFYDSRPWDSSSTGNQNRGQAGTSYVASLRGGYWVTPSIYAFAEPGAVINRYRISTSDSNGYRVIGGLGSDPNGLLRGEIFGGYSQQITVATGAAISSPTFGARLIYRPTPYLTLTTSVDQSIGSGAPGNFFGLQIGSGAGSKTWQARAQAEYALSPYWSASLRGGYGESRWLNDGWWNGGGFNLNWTAGAHLNYDFWRNLSLTFDYQFTRAMGYGGSNAWPLLNPFAPNGYAQNLVTAGLTYRY</sequence>
<evidence type="ECO:0000313" key="2">
    <source>
        <dbReference type="EMBL" id="PWB95621.1"/>
    </source>
</evidence>
<proteinExistence type="predicted"/>
<accession>A0A2U1SVH0</accession>
<protein>
    <recommendedName>
        <fullName evidence="4">Outer membrane beta-barrel protein</fullName>
    </recommendedName>
</protein>
<dbReference type="InterPro" id="IPR018759">
    <property type="entry name" value="BBP2_2"/>
</dbReference>
<dbReference type="Proteomes" id="UP000245137">
    <property type="component" value="Unassembled WGS sequence"/>
</dbReference>